<keyword evidence="1" id="KW-0472">Membrane</keyword>
<evidence type="ECO:0000313" key="3">
    <source>
        <dbReference type="EMBL" id="CCI37066.1"/>
    </source>
</evidence>
<name>I4IRZ2_MICAE</name>
<dbReference type="InterPro" id="IPR008629">
    <property type="entry name" value="GUN4-like"/>
</dbReference>
<keyword evidence="1" id="KW-1133">Transmembrane helix</keyword>
<accession>I4IRZ2</accession>
<evidence type="ECO:0000313" key="4">
    <source>
        <dbReference type="Proteomes" id="UP000004047"/>
    </source>
</evidence>
<protein>
    <recommendedName>
        <fullName evidence="2">GUN4-like domain-containing protein</fullName>
    </recommendedName>
</protein>
<comment type="caution">
    <text evidence="3">The sequence shown here is derived from an EMBL/GenBank/DDBJ whole genome shotgun (WGS) entry which is preliminary data.</text>
</comment>
<evidence type="ECO:0000259" key="2">
    <source>
        <dbReference type="Pfam" id="PF05419"/>
    </source>
</evidence>
<dbReference type="GO" id="GO:0046906">
    <property type="term" value="F:tetrapyrrole binding"/>
    <property type="evidence" value="ECO:0007669"/>
    <property type="project" value="TreeGrafter"/>
</dbReference>
<organism evidence="3 4">
    <name type="scientific">Microcystis aeruginosa PCC 9701</name>
    <dbReference type="NCBI Taxonomy" id="721123"/>
    <lineage>
        <taxon>Bacteria</taxon>
        <taxon>Bacillati</taxon>
        <taxon>Cyanobacteriota</taxon>
        <taxon>Cyanophyceae</taxon>
        <taxon>Oscillatoriophycideae</taxon>
        <taxon>Chroococcales</taxon>
        <taxon>Microcystaceae</taxon>
        <taxon>Microcystis</taxon>
    </lineage>
</organism>
<dbReference type="CDD" id="cd16383">
    <property type="entry name" value="GUN4"/>
    <property type="match status" value="1"/>
</dbReference>
<feature type="transmembrane region" description="Helical" evidence="1">
    <location>
        <begin position="12"/>
        <end position="30"/>
    </location>
</feature>
<dbReference type="PANTHER" id="PTHR34800">
    <property type="entry name" value="TETRAPYRROLE-BINDING PROTEIN, CHLOROPLASTIC"/>
    <property type="match status" value="1"/>
</dbReference>
<sequence>MKLPNSQNLLRNIYAIASLLGFLTLLTLLIDDGLILKVNYTRLRDLLAAGKYTRLRDLLAAGKWKEADQETTRAMLQAAKWDGKRWSFSISYDIPCEDLRVIDQLWLSASEGKFGFSVQKEIYKSIRGTSGSEEPWDQFGDRVGWRKGRLWSRAVDLTFNNAEAPKAHLPSFHLTSWIEARGGSEDCVNTVRTICVADWEDLFYRADDCNL</sequence>
<feature type="domain" description="GUN4-like" evidence="2">
    <location>
        <begin position="51"/>
        <end position="173"/>
    </location>
</feature>
<dbReference type="EMBL" id="CAIQ01000223">
    <property type="protein sequence ID" value="CCI37066.1"/>
    <property type="molecule type" value="Genomic_DNA"/>
</dbReference>
<proteinExistence type="predicted"/>
<dbReference type="RefSeq" id="WP_002800719.1">
    <property type="nucleotide sequence ID" value="NZ_CAIQ01000223.1"/>
</dbReference>
<dbReference type="AlphaFoldDB" id="I4IRZ2"/>
<dbReference type="HOGENOM" id="CLU_1303717_0_0_3"/>
<evidence type="ECO:0000256" key="1">
    <source>
        <dbReference type="SAM" id="Phobius"/>
    </source>
</evidence>
<dbReference type="Proteomes" id="UP000004047">
    <property type="component" value="Unassembled WGS sequence"/>
</dbReference>
<dbReference type="Pfam" id="PF05419">
    <property type="entry name" value="GUN4"/>
    <property type="match status" value="1"/>
</dbReference>
<dbReference type="InterPro" id="IPR037215">
    <property type="entry name" value="GUN4-like_sf"/>
</dbReference>
<keyword evidence="1" id="KW-0812">Transmembrane</keyword>
<dbReference type="PANTHER" id="PTHR34800:SF1">
    <property type="entry name" value="TETRAPYRROLE-BINDING PROTEIN, CHLOROPLASTIC"/>
    <property type="match status" value="1"/>
</dbReference>
<dbReference type="Gene3D" id="1.10.10.1770">
    <property type="entry name" value="Gun4-like"/>
    <property type="match status" value="1"/>
</dbReference>
<gene>
    <name evidence="3" type="ORF">MICAK_30009</name>
</gene>
<reference evidence="3 4" key="1">
    <citation type="submission" date="2012-04" db="EMBL/GenBank/DDBJ databases">
        <authorList>
            <person name="Genoscope - CEA"/>
        </authorList>
    </citation>
    <scope>NUCLEOTIDE SEQUENCE [LARGE SCALE GENOMIC DNA]</scope>
    <source>
        <strain evidence="3 4">9701</strain>
    </source>
</reference>
<dbReference type="SUPFAM" id="SSF140869">
    <property type="entry name" value="GUN4-like"/>
    <property type="match status" value="1"/>
</dbReference>
<dbReference type="Gene3D" id="1.25.40.620">
    <property type="match status" value="1"/>
</dbReference>